<organism evidence="1 2">
    <name type="scientific">Planoprotostelium fungivorum</name>
    <dbReference type="NCBI Taxonomy" id="1890364"/>
    <lineage>
        <taxon>Eukaryota</taxon>
        <taxon>Amoebozoa</taxon>
        <taxon>Evosea</taxon>
        <taxon>Variosea</taxon>
        <taxon>Cavosteliida</taxon>
        <taxon>Cavosteliaceae</taxon>
        <taxon>Planoprotostelium</taxon>
    </lineage>
</organism>
<evidence type="ECO:0008006" key="3">
    <source>
        <dbReference type="Google" id="ProtNLM"/>
    </source>
</evidence>
<comment type="caution">
    <text evidence="1">The sequence shown here is derived from an EMBL/GenBank/DDBJ whole genome shotgun (WGS) entry which is preliminary data.</text>
</comment>
<proteinExistence type="predicted"/>
<accession>A0A2P6MU33</accession>
<dbReference type="EMBL" id="MDYQ01000407">
    <property type="protein sequence ID" value="PRP75222.1"/>
    <property type="molecule type" value="Genomic_DNA"/>
</dbReference>
<keyword evidence="2" id="KW-1185">Reference proteome</keyword>
<gene>
    <name evidence="1" type="ORF">PROFUN_15944</name>
</gene>
<dbReference type="Proteomes" id="UP000241769">
    <property type="component" value="Unassembled WGS sequence"/>
</dbReference>
<evidence type="ECO:0000313" key="1">
    <source>
        <dbReference type="EMBL" id="PRP75222.1"/>
    </source>
</evidence>
<reference evidence="1 2" key="1">
    <citation type="journal article" date="2018" name="Genome Biol. Evol.">
        <title>Multiple Roots of Fruiting Body Formation in Amoebozoa.</title>
        <authorList>
            <person name="Hillmann F."/>
            <person name="Forbes G."/>
            <person name="Novohradska S."/>
            <person name="Ferling I."/>
            <person name="Riege K."/>
            <person name="Groth M."/>
            <person name="Westermann M."/>
            <person name="Marz M."/>
            <person name="Spaller T."/>
            <person name="Winckler T."/>
            <person name="Schaap P."/>
            <person name="Glockner G."/>
        </authorList>
    </citation>
    <scope>NUCLEOTIDE SEQUENCE [LARGE SCALE GENOMIC DNA]</scope>
    <source>
        <strain evidence="1 2">Jena</strain>
    </source>
</reference>
<dbReference type="InParanoid" id="A0A2P6MU33"/>
<name>A0A2P6MU33_9EUKA</name>
<sequence length="548" mass="64643">MRRRHNLVFVCDEKRPKLLDQLPAEVLTLISYLLSPESNYGSDSAYTSRDLESLYNLMMCNSDLYRAIRPIYMQCMMSTVVLPPPPNASRSILYTDPFYTRLTHTLVIRVTNERWKDAGLFHWMFSKLPLPNLRRVIFRSHLRELDFFEFGWLKDRHIEELKVSIEHPFFPDAPDILSQWAYTPSEHLLDSLCPLITPNLESFELFIDKSIEYNPYREEDFFMDTEDSFTNTEDSFTNTEDFAARLGDCLNLMTLHFSTGSGLFIQQMSYARCHKLKSFCIRGSPPFEWSPSTSLRRHPTITSLKDLTDDDPHWFTERDRCILPDLEVLQCLNDNIHHYLKPLPTTGRQRPLRSVHSMQYSSEADNSWLERLPPTICELILGSYHPPTAPSLVLHLPLLTELTVTNNRELNTWDHDEYQPYLWEHDEYQPYLWEHDEYQPYLWEHDELRLDDPSSRAPSWIVWARGWYNTAPSLRHINLIGGSGYRRVRFDRHWKMAMVMERDGRVIDHFCWDDEFRYMLVVSQRGANEETKGSAELMPLSNVALPLD</sequence>
<dbReference type="AlphaFoldDB" id="A0A2P6MU33"/>
<evidence type="ECO:0000313" key="2">
    <source>
        <dbReference type="Proteomes" id="UP000241769"/>
    </source>
</evidence>
<protein>
    <recommendedName>
        <fullName evidence="3">F-box domain-containing protein</fullName>
    </recommendedName>
</protein>